<feature type="compositionally biased region" description="Basic and acidic residues" evidence="1">
    <location>
        <begin position="361"/>
        <end position="373"/>
    </location>
</feature>
<keyword evidence="4" id="KW-1185">Reference proteome</keyword>
<dbReference type="InterPro" id="IPR011009">
    <property type="entry name" value="Kinase-like_dom_sf"/>
</dbReference>
<dbReference type="InterPro" id="IPR000719">
    <property type="entry name" value="Prot_kinase_dom"/>
</dbReference>
<protein>
    <recommendedName>
        <fullName evidence="2">Protein kinase domain-containing protein</fullName>
    </recommendedName>
</protein>
<dbReference type="EMBL" id="CAWUON010000118">
    <property type="protein sequence ID" value="CAK7273673.1"/>
    <property type="molecule type" value="Genomic_DNA"/>
</dbReference>
<comment type="caution">
    <text evidence="3">The sequence shown here is derived from an EMBL/GenBank/DDBJ whole genome shotgun (WGS) entry which is preliminary data.</text>
</comment>
<proteinExistence type="predicted"/>
<dbReference type="PROSITE" id="PS50011">
    <property type="entry name" value="PROTEIN_KINASE_DOM"/>
    <property type="match status" value="1"/>
</dbReference>
<accession>A0ABP0E1A5</accession>
<dbReference type="Gene3D" id="1.10.510.10">
    <property type="entry name" value="Transferase(Phosphotransferase) domain 1"/>
    <property type="match status" value="1"/>
</dbReference>
<evidence type="ECO:0000313" key="3">
    <source>
        <dbReference type="EMBL" id="CAK7273673.1"/>
    </source>
</evidence>
<evidence type="ECO:0000256" key="1">
    <source>
        <dbReference type="SAM" id="MobiDB-lite"/>
    </source>
</evidence>
<organism evidence="3 4">
    <name type="scientific">Sporothrix epigloea</name>
    <dbReference type="NCBI Taxonomy" id="1892477"/>
    <lineage>
        <taxon>Eukaryota</taxon>
        <taxon>Fungi</taxon>
        <taxon>Dikarya</taxon>
        <taxon>Ascomycota</taxon>
        <taxon>Pezizomycotina</taxon>
        <taxon>Sordariomycetes</taxon>
        <taxon>Sordariomycetidae</taxon>
        <taxon>Ophiostomatales</taxon>
        <taxon>Ophiostomataceae</taxon>
        <taxon>Sporothrix</taxon>
    </lineage>
</organism>
<evidence type="ECO:0000313" key="4">
    <source>
        <dbReference type="Proteomes" id="UP001642502"/>
    </source>
</evidence>
<evidence type="ECO:0000259" key="2">
    <source>
        <dbReference type="PROSITE" id="PS50011"/>
    </source>
</evidence>
<dbReference type="SUPFAM" id="SSF56112">
    <property type="entry name" value="Protein kinase-like (PK-like)"/>
    <property type="match status" value="1"/>
</dbReference>
<sequence>MGIRFSDPEGPISLLTSQDDDHTPSTHYFLTSDLCLPFPIKTLRLDSLTELSRMGQQVDLVSYPEVPTAGGVAADTKAVFKYWFTHRGMNRPWNELQIWARLPRDHPHIVPFDAIVLDHISGGVIGLTSMYIPGETLLETSSTVRPFRLKWFQQLLSVVDDLNYRYGVMQQDIAPRNIVVDAEDNIRIFNFDFSGSINERSIPERDDSRGVIFTLYEIITLDMYYRRRIHFTQQEVDALLLKQWVMHPDVKLDSEVHEFRKVLDAWLDKRKTREYYKADTWLEWPFVPGPPVETKLTYGPNWQVTGKETMPFIPLYRRDLIRIDEPYLNWERPASYRLRDLLEKQRPQKEICVPTTTTEQDTGKSEDEVHGNE</sequence>
<name>A0ABP0E1A5_9PEZI</name>
<feature type="region of interest" description="Disordered" evidence="1">
    <location>
        <begin position="348"/>
        <end position="373"/>
    </location>
</feature>
<reference evidence="3 4" key="1">
    <citation type="submission" date="2024-01" db="EMBL/GenBank/DDBJ databases">
        <authorList>
            <person name="Allen C."/>
            <person name="Tagirdzhanova G."/>
        </authorList>
    </citation>
    <scope>NUCLEOTIDE SEQUENCE [LARGE SCALE GENOMIC DNA]</scope>
    <source>
        <strain evidence="3 4">CBS 119000</strain>
    </source>
</reference>
<feature type="domain" description="Protein kinase" evidence="2">
    <location>
        <begin position="1"/>
        <end position="373"/>
    </location>
</feature>
<gene>
    <name evidence="3" type="ORF">SEPCBS119000_005780</name>
</gene>
<dbReference type="Proteomes" id="UP001642502">
    <property type="component" value="Unassembled WGS sequence"/>
</dbReference>